<dbReference type="EMBL" id="JABBCP010000005">
    <property type="protein sequence ID" value="NMF56063.1"/>
    <property type="molecule type" value="Genomic_DNA"/>
</dbReference>
<accession>A0A7X9UCS7</accession>
<dbReference type="PANTHER" id="PTHR10000:SF53">
    <property type="entry name" value="5-AMINO-6-(5-PHOSPHO-D-RIBITYLAMINO)URACIL PHOSPHATASE YBJI-RELATED"/>
    <property type="match status" value="1"/>
</dbReference>
<dbReference type="Pfam" id="PF08282">
    <property type="entry name" value="Hydrolase_3"/>
    <property type="match status" value="1"/>
</dbReference>
<dbReference type="SUPFAM" id="SSF56784">
    <property type="entry name" value="HAD-like"/>
    <property type="match status" value="1"/>
</dbReference>
<gene>
    <name evidence="1" type="ORF">HF320_06955</name>
</gene>
<dbReference type="GO" id="GO:0000287">
    <property type="term" value="F:magnesium ion binding"/>
    <property type="evidence" value="ECO:0007669"/>
    <property type="project" value="TreeGrafter"/>
</dbReference>
<dbReference type="InterPro" id="IPR000150">
    <property type="entry name" value="Cof"/>
</dbReference>
<dbReference type="InterPro" id="IPR006379">
    <property type="entry name" value="HAD-SF_hydro_IIB"/>
</dbReference>
<name>A0A7X9UCS7_9ACTN</name>
<dbReference type="Proteomes" id="UP000546970">
    <property type="component" value="Unassembled WGS sequence"/>
</dbReference>
<sequence>MLPDYLQDPRLGDIKLLAVDMDKTLLTDDRGFPEGLFERLDALYEAGVVFCPASGRPAPKLQEMFSGHAHKLAFCSDNGACALWHDEYVFRDLLDHDLYREVLNFAAQRGNCACVLCAFNHVYMLKRDREYAGEVGVYYEDIIFVDSFDEVDADANKISLFFPEWDAEPAYADVYGPTFGDRLYITNAGREWIDFMNLGVDKGSGVAHLCAQLGIDEADAAAVGDTYNDIPMLERVGHSFIVANAEAHMEEHASWRVPSNNDAGVLALIDAILAAKGDRA</sequence>
<dbReference type="GO" id="GO:0005829">
    <property type="term" value="C:cytosol"/>
    <property type="evidence" value="ECO:0007669"/>
    <property type="project" value="TreeGrafter"/>
</dbReference>
<proteinExistence type="predicted"/>
<dbReference type="InterPro" id="IPR036412">
    <property type="entry name" value="HAD-like_sf"/>
</dbReference>
<evidence type="ECO:0000313" key="2">
    <source>
        <dbReference type="Proteomes" id="UP000546970"/>
    </source>
</evidence>
<dbReference type="InterPro" id="IPR023214">
    <property type="entry name" value="HAD_sf"/>
</dbReference>
<evidence type="ECO:0000313" key="1">
    <source>
        <dbReference type="EMBL" id="NMF56063.1"/>
    </source>
</evidence>
<dbReference type="Gene3D" id="3.30.1240.10">
    <property type="match status" value="1"/>
</dbReference>
<organism evidence="1 2">
    <name type="scientific">Collinsella acetigenes</name>
    <dbReference type="NCBI Taxonomy" id="2713419"/>
    <lineage>
        <taxon>Bacteria</taxon>
        <taxon>Bacillati</taxon>
        <taxon>Actinomycetota</taxon>
        <taxon>Coriobacteriia</taxon>
        <taxon>Coriobacteriales</taxon>
        <taxon>Coriobacteriaceae</taxon>
        <taxon>Collinsella</taxon>
    </lineage>
</organism>
<keyword evidence="2" id="KW-1185">Reference proteome</keyword>
<dbReference type="NCBIfam" id="TIGR00099">
    <property type="entry name" value="Cof-subfamily"/>
    <property type="match status" value="1"/>
</dbReference>
<dbReference type="Gene3D" id="3.40.50.1000">
    <property type="entry name" value="HAD superfamily/HAD-like"/>
    <property type="match status" value="1"/>
</dbReference>
<reference evidence="1 2" key="1">
    <citation type="submission" date="2020-04" db="EMBL/GenBank/DDBJ databases">
        <title>Collinsella sp. KGMB02528 nov., an anaerobic actinobacterium isolated from human feces.</title>
        <authorList>
            <person name="Han K.-I."/>
            <person name="Eom M.K."/>
            <person name="Kim J.-S."/>
            <person name="Lee K.C."/>
            <person name="Suh M.K."/>
            <person name="Park S.-H."/>
            <person name="Lee J.H."/>
            <person name="Kang S.W."/>
            <person name="Park J.-E."/>
            <person name="Oh B.S."/>
            <person name="Yu S.Y."/>
            <person name="Choi S.-H."/>
            <person name="Lee D.H."/>
            <person name="Yoon H."/>
            <person name="Kim B.-Y."/>
            <person name="Lee J.H."/>
            <person name="Lee J.-S."/>
        </authorList>
    </citation>
    <scope>NUCLEOTIDE SEQUENCE [LARGE SCALE GENOMIC DNA]</scope>
    <source>
        <strain evidence="1 2">KGMB02528</strain>
    </source>
</reference>
<dbReference type="NCBIfam" id="TIGR01484">
    <property type="entry name" value="HAD-SF-IIB"/>
    <property type="match status" value="1"/>
</dbReference>
<protein>
    <submittedName>
        <fullName evidence="1">HAD family phosphatase</fullName>
    </submittedName>
</protein>
<dbReference type="RefSeq" id="WP_169277674.1">
    <property type="nucleotide sequence ID" value="NZ_JABBCP010000005.1"/>
</dbReference>
<comment type="caution">
    <text evidence="1">The sequence shown here is derived from an EMBL/GenBank/DDBJ whole genome shotgun (WGS) entry which is preliminary data.</text>
</comment>
<dbReference type="PANTHER" id="PTHR10000">
    <property type="entry name" value="PHOSPHOSERINE PHOSPHATASE"/>
    <property type="match status" value="1"/>
</dbReference>
<dbReference type="GO" id="GO:0016791">
    <property type="term" value="F:phosphatase activity"/>
    <property type="evidence" value="ECO:0007669"/>
    <property type="project" value="TreeGrafter"/>
</dbReference>
<dbReference type="AlphaFoldDB" id="A0A7X9UCS7"/>